<dbReference type="InterPro" id="IPR011990">
    <property type="entry name" value="TPR-like_helical_dom_sf"/>
</dbReference>
<accession>A0A813DW31</accession>
<sequence>MPEARVVPDKITYNAAISACEKGGLWQQALNLLSLMPEAKVVPNEITYNAAISACEKGGQWQLALNLLSLMPEAKAVPNKITYSAAISACEKGGQWQLALNLLSLMPDAKVVPNEITYNAAISASAKGGVWEFALVLLGVMAQHNVMRDQITYNAGLDAAFDKHQGCALFDEARSLVMYPRLLQKGESFLELHDLSCGAAVHAVRWWLAEVVPRLLGAGTERPARFTIITGWGKSRKEWQTSDIQATVIQLLDELQLQSCIDVTNQWRVIIDARQLESSDLRPL</sequence>
<dbReference type="Pfam" id="PF13041">
    <property type="entry name" value="PPR_2"/>
    <property type="match status" value="1"/>
</dbReference>
<dbReference type="OrthoDB" id="185373at2759"/>
<evidence type="ECO:0000313" key="4">
    <source>
        <dbReference type="Proteomes" id="UP000654075"/>
    </source>
</evidence>
<gene>
    <name evidence="3" type="ORF">PGLA1383_LOCUS10861</name>
</gene>
<dbReference type="OMA" id="GEWKMAP"/>
<proteinExistence type="predicted"/>
<dbReference type="NCBIfam" id="TIGR00756">
    <property type="entry name" value="PPR"/>
    <property type="match status" value="3"/>
</dbReference>
<feature type="repeat" description="PPR" evidence="2">
    <location>
        <begin position="9"/>
        <end position="43"/>
    </location>
</feature>
<organism evidence="3 4">
    <name type="scientific">Polarella glacialis</name>
    <name type="common">Dinoflagellate</name>
    <dbReference type="NCBI Taxonomy" id="89957"/>
    <lineage>
        <taxon>Eukaryota</taxon>
        <taxon>Sar</taxon>
        <taxon>Alveolata</taxon>
        <taxon>Dinophyceae</taxon>
        <taxon>Suessiales</taxon>
        <taxon>Suessiaceae</taxon>
        <taxon>Polarella</taxon>
    </lineage>
</organism>
<dbReference type="PANTHER" id="PTHR47447">
    <property type="entry name" value="OS03G0856100 PROTEIN"/>
    <property type="match status" value="1"/>
</dbReference>
<dbReference type="Pfam" id="PF13812">
    <property type="entry name" value="PPR_3"/>
    <property type="match status" value="1"/>
</dbReference>
<dbReference type="EMBL" id="CAJNNV010005531">
    <property type="protein sequence ID" value="CAE8592204.1"/>
    <property type="molecule type" value="Genomic_DNA"/>
</dbReference>
<dbReference type="AlphaFoldDB" id="A0A813DW31"/>
<evidence type="ECO:0000313" key="3">
    <source>
        <dbReference type="EMBL" id="CAE8592204.1"/>
    </source>
</evidence>
<dbReference type="PROSITE" id="PS51375">
    <property type="entry name" value="PPR"/>
    <property type="match status" value="3"/>
</dbReference>
<reference evidence="3" key="1">
    <citation type="submission" date="2021-02" db="EMBL/GenBank/DDBJ databases">
        <authorList>
            <person name="Dougan E. K."/>
            <person name="Rhodes N."/>
            <person name="Thang M."/>
            <person name="Chan C."/>
        </authorList>
    </citation>
    <scope>NUCLEOTIDE SEQUENCE</scope>
</reference>
<keyword evidence="4" id="KW-1185">Reference proteome</keyword>
<evidence type="ECO:0000256" key="1">
    <source>
        <dbReference type="ARBA" id="ARBA00022737"/>
    </source>
</evidence>
<protein>
    <recommendedName>
        <fullName evidence="5">Smr domain-containing protein</fullName>
    </recommendedName>
</protein>
<dbReference type="PANTHER" id="PTHR47447:SF17">
    <property type="entry name" value="OS12G0638900 PROTEIN"/>
    <property type="match status" value="1"/>
</dbReference>
<feature type="repeat" description="PPR" evidence="2">
    <location>
        <begin position="44"/>
        <end position="78"/>
    </location>
</feature>
<keyword evidence="1" id="KW-0677">Repeat</keyword>
<comment type="caution">
    <text evidence="3">The sequence shown here is derived from an EMBL/GenBank/DDBJ whole genome shotgun (WGS) entry which is preliminary data.</text>
</comment>
<evidence type="ECO:0000256" key="2">
    <source>
        <dbReference type="PROSITE-ProRule" id="PRU00708"/>
    </source>
</evidence>
<name>A0A813DW31_POLGL</name>
<dbReference type="Proteomes" id="UP000654075">
    <property type="component" value="Unassembled WGS sequence"/>
</dbReference>
<evidence type="ECO:0008006" key="5">
    <source>
        <dbReference type="Google" id="ProtNLM"/>
    </source>
</evidence>
<feature type="repeat" description="PPR" evidence="2">
    <location>
        <begin position="79"/>
        <end position="113"/>
    </location>
</feature>
<dbReference type="InterPro" id="IPR002885">
    <property type="entry name" value="PPR_rpt"/>
</dbReference>
<dbReference type="Gene3D" id="1.25.40.10">
    <property type="entry name" value="Tetratricopeptide repeat domain"/>
    <property type="match status" value="2"/>
</dbReference>